<evidence type="ECO:0000313" key="6">
    <source>
        <dbReference type="Proteomes" id="UP000292347"/>
    </source>
</evidence>
<organism evidence="5 6">
    <name type="scientific">Sphingomonas desiccabilis</name>
    <dbReference type="NCBI Taxonomy" id="429134"/>
    <lineage>
        <taxon>Bacteria</taxon>
        <taxon>Pseudomonadati</taxon>
        <taxon>Pseudomonadota</taxon>
        <taxon>Alphaproteobacteria</taxon>
        <taxon>Sphingomonadales</taxon>
        <taxon>Sphingomonadaceae</taxon>
        <taxon>Sphingomonas</taxon>
    </lineage>
</organism>
<dbReference type="Pfam" id="PF00583">
    <property type="entry name" value="Acetyltransf_1"/>
    <property type="match status" value="1"/>
</dbReference>
<feature type="region of interest" description="Disordered" evidence="3">
    <location>
        <begin position="1"/>
        <end position="32"/>
    </location>
</feature>
<evidence type="ECO:0000256" key="2">
    <source>
        <dbReference type="ARBA" id="ARBA00023315"/>
    </source>
</evidence>
<sequence length="189" mass="20117">MRRKATAPPSPSRSPARCTPSQGPPVPSAEDGIRFHAGELGSADVQALLAAHLAGMHAQSPPGSVHALPLEGLRRADVTFFSARDADGQLLGVGALRELDAGHGEIKSMRTVDEARNRGVGAAMLGHLLRIARERGYGRVSLETGTPEGFAPARRLYERHGFTCCPPFADYREDPFSCCMTLELDGTSA</sequence>
<protein>
    <submittedName>
        <fullName evidence="5">GNAT family N-acetyltransferase</fullName>
    </submittedName>
</protein>
<keyword evidence="1 5" id="KW-0808">Transferase</keyword>
<reference evidence="5 6" key="1">
    <citation type="submission" date="2019-01" db="EMBL/GenBank/DDBJ databases">
        <title>Sphingomonas mucosissima sp. nov. and Sphingomonas desiccabilis sp. nov., from biological soil crusts in the Colorado Plateau, USA.</title>
        <authorList>
            <person name="Zhu D."/>
        </authorList>
    </citation>
    <scope>NUCLEOTIDE SEQUENCE [LARGE SCALE GENOMIC DNA]</scope>
    <source>
        <strain evidence="5 6">CP1D</strain>
    </source>
</reference>
<accession>A0A4Q2IY23</accession>
<proteinExistence type="predicted"/>
<evidence type="ECO:0000313" key="5">
    <source>
        <dbReference type="EMBL" id="RXZ34308.1"/>
    </source>
</evidence>
<dbReference type="PANTHER" id="PTHR43877">
    <property type="entry name" value="AMINOALKYLPHOSPHONATE N-ACETYLTRANSFERASE-RELATED-RELATED"/>
    <property type="match status" value="1"/>
</dbReference>
<evidence type="ECO:0000259" key="4">
    <source>
        <dbReference type="PROSITE" id="PS51186"/>
    </source>
</evidence>
<gene>
    <name evidence="5" type="ORF">EO081_00970</name>
</gene>
<evidence type="ECO:0000256" key="3">
    <source>
        <dbReference type="SAM" id="MobiDB-lite"/>
    </source>
</evidence>
<dbReference type="InterPro" id="IPR050832">
    <property type="entry name" value="Bact_Acetyltransf"/>
</dbReference>
<dbReference type="EMBL" id="SDPT01000001">
    <property type="protein sequence ID" value="RXZ34308.1"/>
    <property type="molecule type" value="Genomic_DNA"/>
</dbReference>
<keyword evidence="2" id="KW-0012">Acyltransferase</keyword>
<dbReference type="CDD" id="cd04301">
    <property type="entry name" value="NAT_SF"/>
    <property type="match status" value="1"/>
</dbReference>
<dbReference type="AlphaFoldDB" id="A0A4Q2IY23"/>
<dbReference type="InterPro" id="IPR016181">
    <property type="entry name" value="Acyl_CoA_acyltransferase"/>
</dbReference>
<keyword evidence="6" id="KW-1185">Reference proteome</keyword>
<dbReference type="OrthoDB" id="9803233at2"/>
<dbReference type="Proteomes" id="UP000292347">
    <property type="component" value="Unassembled WGS sequence"/>
</dbReference>
<feature type="domain" description="N-acetyltransferase" evidence="4">
    <location>
        <begin position="33"/>
        <end position="185"/>
    </location>
</feature>
<comment type="caution">
    <text evidence="5">The sequence shown here is derived from an EMBL/GenBank/DDBJ whole genome shotgun (WGS) entry which is preliminary data.</text>
</comment>
<dbReference type="PANTHER" id="PTHR43877:SF5">
    <property type="entry name" value="BLL8307 PROTEIN"/>
    <property type="match status" value="1"/>
</dbReference>
<dbReference type="GO" id="GO:0016747">
    <property type="term" value="F:acyltransferase activity, transferring groups other than amino-acyl groups"/>
    <property type="evidence" value="ECO:0007669"/>
    <property type="project" value="InterPro"/>
</dbReference>
<evidence type="ECO:0000256" key="1">
    <source>
        <dbReference type="ARBA" id="ARBA00022679"/>
    </source>
</evidence>
<dbReference type="InterPro" id="IPR000182">
    <property type="entry name" value="GNAT_dom"/>
</dbReference>
<dbReference type="PROSITE" id="PS51186">
    <property type="entry name" value="GNAT"/>
    <property type="match status" value="1"/>
</dbReference>
<dbReference type="Gene3D" id="3.40.630.30">
    <property type="match status" value="1"/>
</dbReference>
<name>A0A4Q2IY23_9SPHN</name>
<dbReference type="SUPFAM" id="SSF55729">
    <property type="entry name" value="Acyl-CoA N-acyltransferases (Nat)"/>
    <property type="match status" value="1"/>
</dbReference>